<dbReference type="EMBL" id="JAGEPF010000055">
    <property type="protein sequence ID" value="MBO2465944.1"/>
    <property type="molecule type" value="Genomic_DNA"/>
</dbReference>
<organism evidence="2 3">
    <name type="scientific">Actinomadura violacea</name>
    <dbReference type="NCBI Taxonomy" id="2819934"/>
    <lineage>
        <taxon>Bacteria</taxon>
        <taxon>Bacillati</taxon>
        <taxon>Actinomycetota</taxon>
        <taxon>Actinomycetes</taxon>
        <taxon>Streptosporangiales</taxon>
        <taxon>Thermomonosporaceae</taxon>
        <taxon>Actinomadura</taxon>
    </lineage>
</organism>
<dbReference type="RefSeq" id="WP_208252790.1">
    <property type="nucleotide sequence ID" value="NZ_JAGEPF010000055.1"/>
</dbReference>
<evidence type="ECO:0000256" key="1">
    <source>
        <dbReference type="SAM" id="Phobius"/>
    </source>
</evidence>
<protein>
    <submittedName>
        <fullName evidence="2">Uncharacterized protein</fullName>
    </submittedName>
</protein>
<evidence type="ECO:0000313" key="2">
    <source>
        <dbReference type="EMBL" id="MBO2465944.1"/>
    </source>
</evidence>
<comment type="caution">
    <text evidence="2">The sequence shown here is derived from an EMBL/GenBank/DDBJ whole genome shotgun (WGS) entry which is preliminary data.</text>
</comment>
<keyword evidence="1" id="KW-0472">Membrane</keyword>
<feature type="transmembrane region" description="Helical" evidence="1">
    <location>
        <begin position="41"/>
        <end position="62"/>
    </location>
</feature>
<proteinExistence type="predicted"/>
<evidence type="ECO:0000313" key="3">
    <source>
        <dbReference type="Proteomes" id="UP000680206"/>
    </source>
</evidence>
<keyword evidence="3" id="KW-1185">Reference proteome</keyword>
<sequence>MDAAEVTAAHASAAKARRRLLPFTGHGTGVVMQTIVELAPVVGGALNVVAAGIGAAVAWISWRRRG</sequence>
<gene>
    <name evidence="2" type="ORF">J4709_51150</name>
</gene>
<dbReference type="Proteomes" id="UP000680206">
    <property type="component" value="Unassembled WGS sequence"/>
</dbReference>
<name>A0ABS3SAA2_9ACTN</name>
<keyword evidence="1" id="KW-1133">Transmembrane helix</keyword>
<accession>A0ABS3SAA2</accession>
<keyword evidence="1" id="KW-0812">Transmembrane</keyword>
<reference evidence="2 3" key="1">
    <citation type="submission" date="2021-03" db="EMBL/GenBank/DDBJ databases">
        <title>Actinomadura violae sp. nov., isolated from lichen in Thailand.</title>
        <authorList>
            <person name="Kanchanasin P."/>
            <person name="Saeng-In P."/>
            <person name="Phongsopitanun W."/>
            <person name="Yuki M."/>
            <person name="Kudo T."/>
            <person name="Ohkuma M."/>
            <person name="Tanasupawat S."/>
        </authorList>
    </citation>
    <scope>NUCLEOTIDE SEQUENCE [LARGE SCALE GENOMIC DNA]</scope>
    <source>
        <strain evidence="2 3">LCR2-06</strain>
    </source>
</reference>